<keyword evidence="5 7" id="KW-1133">Transmembrane helix</keyword>
<dbReference type="AlphaFoldDB" id="A0A1L8CZW6"/>
<evidence type="ECO:0000256" key="2">
    <source>
        <dbReference type="ARBA" id="ARBA00007362"/>
    </source>
</evidence>
<reference evidence="10" key="1">
    <citation type="submission" date="2016-12" db="EMBL/GenBank/DDBJ databases">
        <title>Draft Genome Sequences od Carboxydothermus pertinax and islandicus, Hydrogenogenic Carboxydotrophic Bacteria.</title>
        <authorList>
            <person name="Fukuyama Y."/>
            <person name="Ohmae K."/>
            <person name="Yoneda Y."/>
            <person name="Yoshida T."/>
            <person name="Sako Y."/>
        </authorList>
    </citation>
    <scope>NUCLEOTIDE SEQUENCE [LARGE SCALE GENOMIC DNA]</scope>
    <source>
        <strain evidence="10">SET</strain>
    </source>
</reference>
<comment type="subcellular location">
    <subcellularLocation>
        <location evidence="1">Cell membrane</location>
        <topology evidence="1">Multi-pass membrane protein</topology>
    </subcellularLocation>
</comment>
<feature type="transmembrane region" description="Helical" evidence="7">
    <location>
        <begin position="122"/>
        <end position="139"/>
    </location>
</feature>
<evidence type="ECO:0000256" key="7">
    <source>
        <dbReference type="SAM" id="Phobius"/>
    </source>
</evidence>
<evidence type="ECO:0000256" key="5">
    <source>
        <dbReference type="ARBA" id="ARBA00022989"/>
    </source>
</evidence>
<keyword evidence="10" id="KW-1185">Reference proteome</keyword>
<dbReference type="PANTHER" id="PTHR42920:SF5">
    <property type="entry name" value="EAMA DOMAIN-CONTAINING PROTEIN"/>
    <property type="match status" value="1"/>
</dbReference>
<evidence type="ECO:0000256" key="4">
    <source>
        <dbReference type="ARBA" id="ARBA00022692"/>
    </source>
</evidence>
<proteinExistence type="inferred from homology"/>
<keyword evidence="3" id="KW-1003">Cell membrane</keyword>
<evidence type="ECO:0000259" key="8">
    <source>
        <dbReference type="Pfam" id="PF00892"/>
    </source>
</evidence>
<comment type="caution">
    <text evidence="9">The sequence shown here is derived from an EMBL/GenBank/DDBJ whole genome shotgun (WGS) entry which is preliminary data.</text>
</comment>
<dbReference type="Proteomes" id="UP000187338">
    <property type="component" value="Unassembled WGS sequence"/>
</dbReference>
<accession>A0A1L8CZW6</accession>
<dbReference type="OrthoDB" id="9804865at2"/>
<feature type="domain" description="EamA" evidence="8">
    <location>
        <begin position="147"/>
        <end position="278"/>
    </location>
</feature>
<dbReference type="RefSeq" id="WP_075864683.1">
    <property type="nucleotide sequence ID" value="NZ_BDJL01000007.1"/>
</dbReference>
<feature type="transmembrane region" description="Helical" evidence="7">
    <location>
        <begin position="66"/>
        <end position="84"/>
    </location>
</feature>
<evidence type="ECO:0000313" key="10">
    <source>
        <dbReference type="Proteomes" id="UP000187338"/>
    </source>
</evidence>
<feature type="transmembrane region" description="Helical" evidence="7">
    <location>
        <begin position="145"/>
        <end position="166"/>
    </location>
</feature>
<organism evidence="9 10">
    <name type="scientific">Carboxydothermus islandicus</name>
    <dbReference type="NCBI Taxonomy" id="661089"/>
    <lineage>
        <taxon>Bacteria</taxon>
        <taxon>Bacillati</taxon>
        <taxon>Bacillota</taxon>
        <taxon>Clostridia</taxon>
        <taxon>Thermoanaerobacterales</taxon>
        <taxon>Thermoanaerobacteraceae</taxon>
        <taxon>Carboxydothermus</taxon>
    </lineage>
</organism>
<evidence type="ECO:0000313" key="9">
    <source>
        <dbReference type="EMBL" id="GAV24486.1"/>
    </source>
</evidence>
<feature type="transmembrane region" description="Helical" evidence="7">
    <location>
        <begin position="178"/>
        <end position="196"/>
    </location>
</feature>
<feature type="transmembrane region" description="Helical" evidence="7">
    <location>
        <begin position="38"/>
        <end position="57"/>
    </location>
</feature>
<dbReference type="EMBL" id="BDJL01000007">
    <property type="protein sequence ID" value="GAV24486.1"/>
    <property type="molecule type" value="Genomic_DNA"/>
</dbReference>
<sequence>MELKTKQLWADISLIVVTAFWGTTFVIIKNVLADIEPFSFLSFRFLLSTFFLLPLFLQKEGFSPKGVFFGSIAGFFLWLGYILQTIGLKYTSAANSGFITGLAVVMVPVLSSILNKKPVTPGVILGTGLSFLGLFIMSFDFKAGFNTGDLLTLAGALFFSMQIVSVERFSPFFSATSLTLGQIATVGVLSLPAALWLEEPFRPYPNEVYYAIVFTAIFATVLAFLVQSKAQQFTSASHVALIFTLEPVFALLFAVLFGGESLVPKQGFGAFFILAGMLTAEFLDQYWPNAKDEKKANL</sequence>
<keyword evidence="6 7" id="KW-0472">Membrane</keyword>
<evidence type="ECO:0000256" key="3">
    <source>
        <dbReference type="ARBA" id="ARBA00022475"/>
    </source>
</evidence>
<feature type="transmembrane region" description="Helical" evidence="7">
    <location>
        <begin position="90"/>
        <end position="110"/>
    </location>
</feature>
<feature type="domain" description="EamA" evidence="8">
    <location>
        <begin position="9"/>
        <end position="138"/>
    </location>
</feature>
<feature type="transmembrane region" description="Helical" evidence="7">
    <location>
        <begin position="208"/>
        <end position="226"/>
    </location>
</feature>
<dbReference type="InterPro" id="IPR000620">
    <property type="entry name" value="EamA_dom"/>
</dbReference>
<dbReference type="InterPro" id="IPR037185">
    <property type="entry name" value="EmrE-like"/>
</dbReference>
<dbReference type="STRING" id="661089.ciss_04190"/>
<comment type="similarity">
    <text evidence="2">Belongs to the EamA transporter family.</text>
</comment>
<evidence type="ECO:0000256" key="1">
    <source>
        <dbReference type="ARBA" id="ARBA00004651"/>
    </source>
</evidence>
<evidence type="ECO:0000256" key="6">
    <source>
        <dbReference type="ARBA" id="ARBA00023136"/>
    </source>
</evidence>
<protein>
    <submittedName>
        <fullName evidence="9">EamA family transporter</fullName>
    </submittedName>
</protein>
<dbReference type="GO" id="GO:0005886">
    <property type="term" value="C:plasma membrane"/>
    <property type="evidence" value="ECO:0007669"/>
    <property type="project" value="UniProtKB-SubCell"/>
</dbReference>
<gene>
    <name evidence="9" type="ORF">ciss_04190</name>
</gene>
<dbReference type="Pfam" id="PF00892">
    <property type="entry name" value="EamA"/>
    <property type="match status" value="2"/>
</dbReference>
<keyword evidence="4 7" id="KW-0812">Transmembrane</keyword>
<feature type="transmembrane region" description="Helical" evidence="7">
    <location>
        <begin position="12"/>
        <end position="32"/>
    </location>
</feature>
<name>A0A1L8CZW6_9THEO</name>
<feature type="transmembrane region" description="Helical" evidence="7">
    <location>
        <begin position="238"/>
        <end position="257"/>
    </location>
</feature>
<dbReference type="PANTHER" id="PTHR42920">
    <property type="entry name" value="OS03G0707200 PROTEIN-RELATED"/>
    <property type="match status" value="1"/>
</dbReference>
<dbReference type="InterPro" id="IPR051258">
    <property type="entry name" value="Diverse_Substrate_Transporter"/>
</dbReference>
<dbReference type="SUPFAM" id="SSF103481">
    <property type="entry name" value="Multidrug resistance efflux transporter EmrE"/>
    <property type="match status" value="2"/>
</dbReference>
<feature type="transmembrane region" description="Helical" evidence="7">
    <location>
        <begin position="269"/>
        <end position="287"/>
    </location>
</feature>